<comment type="cofactor">
    <cofactor evidence="1">
        <name>FAD</name>
        <dbReference type="ChEBI" id="CHEBI:57692"/>
    </cofactor>
</comment>
<organism evidence="8">
    <name type="scientific">freshwater sediment metagenome</name>
    <dbReference type="NCBI Taxonomy" id="556182"/>
    <lineage>
        <taxon>unclassified sequences</taxon>
        <taxon>metagenomes</taxon>
        <taxon>ecological metagenomes</taxon>
    </lineage>
</organism>
<dbReference type="InterPro" id="IPR054585">
    <property type="entry name" value="NDH2-like_C"/>
</dbReference>
<dbReference type="InterPro" id="IPR036188">
    <property type="entry name" value="FAD/NAD-bd_sf"/>
</dbReference>
<evidence type="ECO:0000259" key="6">
    <source>
        <dbReference type="Pfam" id="PF07992"/>
    </source>
</evidence>
<dbReference type="EMBL" id="OY288114">
    <property type="protein sequence ID" value="CAJ0850706.1"/>
    <property type="molecule type" value="Genomic_DNA"/>
</dbReference>
<evidence type="ECO:0000256" key="1">
    <source>
        <dbReference type="ARBA" id="ARBA00001974"/>
    </source>
</evidence>
<feature type="domain" description="FAD/NAD(P)-binding" evidence="6">
    <location>
        <begin position="4"/>
        <end position="105"/>
    </location>
</feature>
<keyword evidence="3" id="KW-0285">Flavoprotein</keyword>
<proteinExistence type="inferred from homology"/>
<evidence type="ECO:0000313" key="8">
    <source>
        <dbReference type="EMBL" id="CAJ0850706.1"/>
    </source>
</evidence>
<dbReference type="Pfam" id="PF07992">
    <property type="entry name" value="Pyr_redox_2"/>
    <property type="match status" value="1"/>
</dbReference>
<evidence type="ECO:0008006" key="9">
    <source>
        <dbReference type="Google" id="ProtNLM"/>
    </source>
</evidence>
<name>A0AA48LZF9_9ZZZZ</name>
<dbReference type="Gene3D" id="3.50.50.100">
    <property type="match status" value="1"/>
</dbReference>
<accession>A0AA48LZF9</accession>
<protein>
    <recommendedName>
        <fullName evidence="9">FAD/NAD(P)-binding domain-containing protein</fullName>
    </recommendedName>
</protein>
<evidence type="ECO:0000256" key="5">
    <source>
        <dbReference type="ARBA" id="ARBA00023002"/>
    </source>
</evidence>
<dbReference type="Pfam" id="PF22366">
    <property type="entry name" value="NDH2_C"/>
    <property type="match status" value="1"/>
</dbReference>
<dbReference type="PANTHER" id="PTHR42913:SF3">
    <property type="entry name" value="64 KDA MITOCHONDRIAL NADH DEHYDROGENASE (EUROFUNG)"/>
    <property type="match status" value="1"/>
</dbReference>
<dbReference type="AlphaFoldDB" id="A0AA48LZF9"/>
<evidence type="ECO:0000256" key="3">
    <source>
        <dbReference type="ARBA" id="ARBA00022630"/>
    </source>
</evidence>
<dbReference type="PANTHER" id="PTHR42913">
    <property type="entry name" value="APOPTOSIS-INDUCING FACTOR 1"/>
    <property type="match status" value="1"/>
</dbReference>
<sequence>MELAARRMGVEVRTDTPVEKIGETTVVAGGAEIGAGAILWAAGVRASPAANWLGVETDATGRIAVGPELTAPDLPTVFVAGDLALVKGPDGAPVPALAASAKQMGWYAGRAIGRRLAGQAPKKPFRYRDHGSLATIGRKAAIVKLGRLELTGFPGWLFWSVVHVYFLVNLRTRLFVAISWIAAYFTYHRGARIITN</sequence>
<evidence type="ECO:0000259" key="7">
    <source>
        <dbReference type="Pfam" id="PF22366"/>
    </source>
</evidence>
<comment type="similarity">
    <text evidence="2">Belongs to the NADH dehydrogenase family.</text>
</comment>
<keyword evidence="4" id="KW-0274">FAD</keyword>
<dbReference type="InterPro" id="IPR023753">
    <property type="entry name" value="FAD/NAD-binding_dom"/>
</dbReference>
<dbReference type="InterPro" id="IPR051169">
    <property type="entry name" value="NADH-Q_oxidoreductase"/>
</dbReference>
<gene>
    <name evidence="8" type="ORF">AMST5_00309</name>
</gene>
<dbReference type="GO" id="GO:0003955">
    <property type="term" value="F:NAD(P)H dehydrogenase (quinone) activity"/>
    <property type="evidence" value="ECO:0007669"/>
    <property type="project" value="TreeGrafter"/>
</dbReference>
<dbReference type="GO" id="GO:0019646">
    <property type="term" value="P:aerobic electron transport chain"/>
    <property type="evidence" value="ECO:0007669"/>
    <property type="project" value="TreeGrafter"/>
</dbReference>
<feature type="domain" description="External alternative NADH-ubiquinone oxidoreductase-like C-terminal" evidence="7">
    <location>
        <begin position="131"/>
        <end position="185"/>
    </location>
</feature>
<evidence type="ECO:0000256" key="2">
    <source>
        <dbReference type="ARBA" id="ARBA00005272"/>
    </source>
</evidence>
<dbReference type="GO" id="GO:0005739">
    <property type="term" value="C:mitochondrion"/>
    <property type="evidence" value="ECO:0007669"/>
    <property type="project" value="UniProtKB-ARBA"/>
</dbReference>
<keyword evidence="5" id="KW-0560">Oxidoreductase</keyword>
<dbReference type="SUPFAM" id="SSF51905">
    <property type="entry name" value="FAD/NAD(P)-binding domain"/>
    <property type="match status" value="1"/>
</dbReference>
<evidence type="ECO:0000256" key="4">
    <source>
        <dbReference type="ARBA" id="ARBA00022827"/>
    </source>
</evidence>
<reference evidence="8" key="1">
    <citation type="submission" date="2023-07" db="EMBL/GenBank/DDBJ databases">
        <authorList>
            <person name="Pelsma A.J. K."/>
        </authorList>
    </citation>
    <scope>NUCLEOTIDE SEQUENCE</scope>
</reference>